<dbReference type="AlphaFoldDB" id="W7WXI8"/>
<dbReference type="RefSeq" id="XP_012655948.1">
    <property type="nucleotide sequence ID" value="XM_012800494.1"/>
</dbReference>
<dbReference type="KEGG" id="tet:TTHERM_001220449"/>
<name>W7WXI8_TETTS</name>
<gene>
    <name evidence="1" type="ORF">TTHERM_001220449</name>
</gene>
<dbReference type="Proteomes" id="UP000009168">
    <property type="component" value="Unassembled WGS sequence"/>
</dbReference>
<keyword evidence="2" id="KW-1185">Reference proteome</keyword>
<protein>
    <submittedName>
        <fullName evidence="1">Uncharacterized protein</fullName>
    </submittedName>
</protein>
<proteinExistence type="predicted"/>
<reference evidence="2" key="1">
    <citation type="journal article" date="2006" name="PLoS Biol.">
        <title>Macronuclear genome sequence of the ciliate Tetrahymena thermophila, a model eukaryote.</title>
        <authorList>
            <person name="Eisen J.A."/>
            <person name="Coyne R.S."/>
            <person name="Wu M."/>
            <person name="Wu D."/>
            <person name="Thiagarajan M."/>
            <person name="Wortman J.R."/>
            <person name="Badger J.H."/>
            <person name="Ren Q."/>
            <person name="Amedeo P."/>
            <person name="Jones K.M."/>
            <person name="Tallon L.J."/>
            <person name="Delcher A.L."/>
            <person name="Salzberg S.L."/>
            <person name="Silva J.C."/>
            <person name="Haas B.J."/>
            <person name="Majoros W.H."/>
            <person name="Farzad M."/>
            <person name="Carlton J.M."/>
            <person name="Smith R.K. Jr."/>
            <person name="Garg J."/>
            <person name="Pearlman R.E."/>
            <person name="Karrer K.M."/>
            <person name="Sun L."/>
            <person name="Manning G."/>
            <person name="Elde N.C."/>
            <person name="Turkewitz A.P."/>
            <person name="Asai D.J."/>
            <person name="Wilkes D.E."/>
            <person name="Wang Y."/>
            <person name="Cai H."/>
            <person name="Collins K."/>
            <person name="Stewart B.A."/>
            <person name="Lee S.R."/>
            <person name="Wilamowska K."/>
            <person name="Weinberg Z."/>
            <person name="Ruzzo W.L."/>
            <person name="Wloga D."/>
            <person name="Gaertig J."/>
            <person name="Frankel J."/>
            <person name="Tsao C.-C."/>
            <person name="Gorovsky M.A."/>
            <person name="Keeling P.J."/>
            <person name="Waller R.F."/>
            <person name="Patron N.J."/>
            <person name="Cherry J.M."/>
            <person name="Stover N.A."/>
            <person name="Krieger C.J."/>
            <person name="del Toro C."/>
            <person name="Ryder H.F."/>
            <person name="Williamson S.C."/>
            <person name="Barbeau R.A."/>
            <person name="Hamilton E.P."/>
            <person name="Orias E."/>
        </authorList>
    </citation>
    <scope>NUCLEOTIDE SEQUENCE [LARGE SCALE GENOMIC DNA]</scope>
    <source>
        <strain evidence="2">SB210</strain>
    </source>
</reference>
<dbReference type="GeneID" id="24441951"/>
<accession>W7WXI8</accession>
<dbReference type="InParanoid" id="W7WXI8"/>
<evidence type="ECO:0000313" key="2">
    <source>
        <dbReference type="Proteomes" id="UP000009168"/>
    </source>
</evidence>
<evidence type="ECO:0000313" key="1">
    <source>
        <dbReference type="EMBL" id="EWS71520.1"/>
    </source>
</evidence>
<organism evidence="1 2">
    <name type="scientific">Tetrahymena thermophila (strain SB210)</name>
    <dbReference type="NCBI Taxonomy" id="312017"/>
    <lineage>
        <taxon>Eukaryota</taxon>
        <taxon>Sar</taxon>
        <taxon>Alveolata</taxon>
        <taxon>Ciliophora</taxon>
        <taxon>Intramacronucleata</taxon>
        <taxon>Oligohymenophorea</taxon>
        <taxon>Hymenostomatida</taxon>
        <taxon>Tetrahymenina</taxon>
        <taxon>Tetrahymenidae</taxon>
        <taxon>Tetrahymena</taxon>
    </lineage>
</organism>
<sequence length="348" mass="42056">MFNYTFIYTGQFIIIDFVVFEVIKIRSKYLSSQSIQIQNKLHYVVLKLKSIKEYKNLIKITAQCIFFEYLYTFSRFLNFQNVIQINQIKSETINQLFFINLLGFYYFGSEYKYNAIIKRDKQQEGVMGEGKRSYLIRRMNSNAQQTKMYSEERKIQSKLLLNRQINKQLIQLMKKLGIYRIKWVSQLDRQIDIWIDRQFVILVMERCLKKKNQLERKQLLEFNKEKQVDFFDKQINLKRRGKGKKEKKEKRKKEKIFESRQKIQQKRFRQQKKYIISSNSSLCANYKQTNNQTIKQTNKLLSNQIGIQPNQNQNTKQRQITTNLAATSFNQLPTYLSEIFIQNFYFSS</sequence>
<dbReference type="EMBL" id="GG662367">
    <property type="protein sequence ID" value="EWS71520.1"/>
    <property type="molecule type" value="Genomic_DNA"/>
</dbReference>